<feature type="domain" description="DUF8081" evidence="2">
    <location>
        <begin position="2"/>
        <end position="69"/>
    </location>
</feature>
<dbReference type="RefSeq" id="WP_250596401.1">
    <property type="nucleotide sequence ID" value="NZ_JAKRVY010000004.1"/>
</dbReference>
<dbReference type="AlphaFoldDB" id="A0AAE3K5V9"/>
<proteinExistence type="predicted"/>
<evidence type="ECO:0000313" key="3">
    <source>
        <dbReference type="EMBL" id="MCL9813760.1"/>
    </source>
</evidence>
<name>A0AAE3K5V9_9EURY</name>
<dbReference type="InterPro" id="IPR058394">
    <property type="entry name" value="DUF8081"/>
</dbReference>
<sequence length="221" mass="24691">MYRVSVKQSAVQSNDAVADIVEEQGAVLEFQSRTEAETLARRLSHSGDHVGIQKVAPQDPEDVDGYLISSPKRYTSEPKESTVTGLTFDVGPNQYGELGEALVCGSYGLSPGIQYYLYNELEGIEEETHRLRGTDDAQLPDDIRADVSWSPDCVVRVRSRADWRIVEQYFCEIKTGDASFERNQVRGMKAVARGYGVLKIRVVIDALPDEYTVRITEVHSE</sequence>
<dbReference type="Pfam" id="PF26295">
    <property type="entry name" value="PDDEXK_17"/>
    <property type="match status" value="1"/>
</dbReference>
<dbReference type="InterPro" id="IPR059118">
    <property type="entry name" value="PDDEXK_dom_halobact"/>
</dbReference>
<evidence type="ECO:0000259" key="2">
    <source>
        <dbReference type="Pfam" id="PF26297"/>
    </source>
</evidence>
<dbReference type="EMBL" id="JAKRVY010000004">
    <property type="protein sequence ID" value="MCL9813760.1"/>
    <property type="molecule type" value="Genomic_DNA"/>
</dbReference>
<keyword evidence="4" id="KW-1185">Reference proteome</keyword>
<comment type="caution">
    <text evidence="3">The sequence shown here is derived from an EMBL/GenBank/DDBJ whole genome shotgun (WGS) entry which is preliminary data.</text>
</comment>
<feature type="domain" description="PD-(D/E)XK nuclease-like" evidence="1">
    <location>
        <begin position="93"/>
        <end position="218"/>
    </location>
</feature>
<organism evidence="3 4">
    <name type="scientific">Natranaeroarchaeum aerophilus</name>
    <dbReference type="NCBI Taxonomy" id="2917711"/>
    <lineage>
        <taxon>Archaea</taxon>
        <taxon>Methanobacteriati</taxon>
        <taxon>Methanobacteriota</taxon>
        <taxon>Stenosarchaea group</taxon>
        <taxon>Halobacteria</taxon>
        <taxon>Halobacteriales</taxon>
        <taxon>Natronoarchaeaceae</taxon>
        <taxon>Natranaeroarchaeum</taxon>
    </lineage>
</organism>
<dbReference type="Proteomes" id="UP001202674">
    <property type="component" value="Unassembled WGS sequence"/>
</dbReference>
<accession>A0AAE3K5V9</accession>
<gene>
    <name evidence="3" type="ORF">AArcSt11_08855</name>
</gene>
<dbReference type="Pfam" id="PF26297">
    <property type="entry name" value="DUF8081"/>
    <property type="match status" value="1"/>
</dbReference>
<evidence type="ECO:0000259" key="1">
    <source>
        <dbReference type="Pfam" id="PF26295"/>
    </source>
</evidence>
<reference evidence="3 4" key="1">
    <citation type="journal article" date="2022" name="Syst. Appl. Microbiol.">
        <title>Natronocalculus amylovorans gen. nov., sp. nov., and Natranaeroarchaeum aerophilus sp. nov., dominant culturable amylolytic natronoarchaea from hypersaline soda lakes in southwestern Siberia.</title>
        <authorList>
            <person name="Sorokin D.Y."/>
            <person name="Elcheninov A.G."/>
            <person name="Khizhniak T.V."/>
            <person name="Koenen M."/>
            <person name="Bale N.J."/>
            <person name="Damste J.S.S."/>
            <person name="Kublanov I.V."/>
        </authorList>
    </citation>
    <scope>NUCLEOTIDE SEQUENCE [LARGE SCALE GENOMIC DNA]</scope>
    <source>
        <strain evidence="3 4">AArc-St1-1</strain>
    </source>
</reference>
<protein>
    <submittedName>
        <fullName evidence="3">Uncharacterized protein</fullName>
    </submittedName>
</protein>
<evidence type="ECO:0000313" key="4">
    <source>
        <dbReference type="Proteomes" id="UP001202674"/>
    </source>
</evidence>